<dbReference type="EMBL" id="CAJOBA010008669">
    <property type="protein sequence ID" value="CAF3833881.1"/>
    <property type="molecule type" value="Genomic_DNA"/>
</dbReference>
<feature type="domain" description="F5/8 type C" evidence="2">
    <location>
        <begin position="96"/>
        <end position="213"/>
    </location>
</feature>
<keyword evidence="1" id="KW-0812">Transmembrane</keyword>
<sequence length="427" mass="49683">MYNSCSVSPHIERLQIIRKVHSSYIMLKLYLIITLIIFEIINNQVAGQVTNTCINSDIKSRKILLNGKQSTVYCSSCLPYRSRSKLRYKSSTCRRWCSQKAFLRQEETEEYVQLELPTPAILGAIFVQGQKYLTYGKKYSGIYTIEYRRTKDGPWLGYGQRRNRKMFVEKKVLNFNRLSNKTGLTPFIVASEIRIILSRKNPPPCLKIELYGCRYDGGLISYRMAQSVQRDYIYDGIISNTSLRGGLGMLTDNDPLKYLQWPRNASTNSQIFLFAFNCIRRFQSTEIVLRCINDDNVNVDSSSLFCSYKLNIGFFDSSKIVRYRKNEQIWSNVYTMNINEHDETTLLLSLNDKIGQFIIIQITVDVHHSLLLSDIKFNSHNDVLLQCTPPSYAFIEGHLHKLEQIVDYFIKYSQFQRKKTMSAHSFM</sequence>
<evidence type="ECO:0000313" key="4">
    <source>
        <dbReference type="EMBL" id="CAF1069336.1"/>
    </source>
</evidence>
<dbReference type="SUPFAM" id="SSF49785">
    <property type="entry name" value="Galactose-binding domain-like"/>
    <property type="match status" value="1"/>
</dbReference>
<dbReference type="PROSITE" id="PS50022">
    <property type="entry name" value="FA58C_3"/>
    <property type="match status" value="1"/>
</dbReference>
<comment type="caution">
    <text evidence="3">The sequence shown here is derived from an EMBL/GenBank/DDBJ whole genome shotgun (WGS) entry which is preliminary data.</text>
</comment>
<evidence type="ECO:0000313" key="5">
    <source>
        <dbReference type="EMBL" id="CAF3598900.1"/>
    </source>
</evidence>
<dbReference type="Gene3D" id="2.60.120.260">
    <property type="entry name" value="Galactose-binding domain-like"/>
    <property type="match status" value="1"/>
</dbReference>
<dbReference type="Proteomes" id="UP000682733">
    <property type="component" value="Unassembled WGS sequence"/>
</dbReference>
<dbReference type="InterPro" id="IPR008979">
    <property type="entry name" value="Galactose-bd-like_sf"/>
</dbReference>
<dbReference type="AlphaFoldDB" id="A0A813TF62"/>
<dbReference type="EMBL" id="CAJNOK010008654">
    <property type="protein sequence ID" value="CAF1069336.1"/>
    <property type="molecule type" value="Genomic_DNA"/>
</dbReference>
<proteinExistence type="predicted"/>
<evidence type="ECO:0000256" key="1">
    <source>
        <dbReference type="SAM" id="Phobius"/>
    </source>
</evidence>
<accession>A0A813TF62</accession>
<dbReference type="Proteomes" id="UP000681722">
    <property type="component" value="Unassembled WGS sequence"/>
</dbReference>
<evidence type="ECO:0000313" key="3">
    <source>
        <dbReference type="EMBL" id="CAF0813035.1"/>
    </source>
</evidence>
<evidence type="ECO:0000259" key="2">
    <source>
        <dbReference type="PROSITE" id="PS50022"/>
    </source>
</evidence>
<keyword evidence="1" id="KW-0472">Membrane</keyword>
<keyword evidence="7" id="KW-1185">Reference proteome</keyword>
<dbReference type="EMBL" id="CAJOBC010000542">
    <property type="protein sequence ID" value="CAF3598900.1"/>
    <property type="molecule type" value="Genomic_DNA"/>
</dbReference>
<dbReference type="Proteomes" id="UP000663829">
    <property type="component" value="Unassembled WGS sequence"/>
</dbReference>
<dbReference type="InterPro" id="IPR000421">
    <property type="entry name" value="FA58C"/>
</dbReference>
<protein>
    <recommendedName>
        <fullName evidence="2">F5/8 type C domain-containing protein</fullName>
    </recommendedName>
</protein>
<dbReference type="OrthoDB" id="6071166at2759"/>
<dbReference type="EMBL" id="CAJNOQ010000542">
    <property type="protein sequence ID" value="CAF0813035.1"/>
    <property type="molecule type" value="Genomic_DNA"/>
</dbReference>
<organism evidence="3 7">
    <name type="scientific">Didymodactylos carnosus</name>
    <dbReference type="NCBI Taxonomy" id="1234261"/>
    <lineage>
        <taxon>Eukaryota</taxon>
        <taxon>Metazoa</taxon>
        <taxon>Spiralia</taxon>
        <taxon>Gnathifera</taxon>
        <taxon>Rotifera</taxon>
        <taxon>Eurotatoria</taxon>
        <taxon>Bdelloidea</taxon>
        <taxon>Philodinida</taxon>
        <taxon>Philodinidae</taxon>
        <taxon>Didymodactylos</taxon>
    </lineage>
</organism>
<name>A0A813TF62_9BILA</name>
<dbReference type="Gene3D" id="2.60.120.1190">
    <property type="match status" value="1"/>
</dbReference>
<dbReference type="Proteomes" id="UP000677228">
    <property type="component" value="Unassembled WGS sequence"/>
</dbReference>
<gene>
    <name evidence="3" type="ORF">GPM918_LOCUS4136</name>
    <name evidence="4" type="ORF">OVA965_LOCUS17815</name>
    <name evidence="5" type="ORF">SRO942_LOCUS4136</name>
    <name evidence="6" type="ORF">TMI583_LOCUS17826</name>
</gene>
<keyword evidence="1" id="KW-1133">Transmembrane helix</keyword>
<feature type="transmembrane region" description="Helical" evidence="1">
    <location>
        <begin position="21"/>
        <end position="41"/>
    </location>
</feature>
<reference evidence="3" key="1">
    <citation type="submission" date="2021-02" db="EMBL/GenBank/DDBJ databases">
        <authorList>
            <person name="Nowell W R."/>
        </authorList>
    </citation>
    <scope>NUCLEOTIDE SEQUENCE</scope>
</reference>
<evidence type="ECO:0000313" key="7">
    <source>
        <dbReference type="Proteomes" id="UP000663829"/>
    </source>
</evidence>
<evidence type="ECO:0000313" key="6">
    <source>
        <dbReference type="EMBL" id="CAF3833881.1"/>
    </source>
</evidence>